<evidence type="ECO:0000256" key="1">
    <source>
        <dbReference type="SAM" id="Phobius"/>
    </source>
</evidence>
<dbReference type="Proteomes" id="UP000230706">
    <property type="component" value="Unassembled WGS sequence"/>
</dbReference>
<organism evidence="2 3">
    <name type="scientific">Candidatus Kaiserbacteria bacterium CG10_big_fil_rev_8_21_14_0_10_43_70</name>
    <dbReference type="NCBI Taxonomy" id="1974605"/>
    <lineage>
        <taxon>Bacteria</taxon>
        <taxon>Candidatus Kaiseribacteriota</taxon>
    </lineage>
</organism>
<name>A0A2H0UIT0_9BACT</name>
<sequence>MNVEKEIMDIKDRNVRVELDKAWEVSWTRRIFITVATYIIASVWLWTIGNNHPFLNAAIPAGGFLLSTLTLPFVKERWKRGKK</sequence>
<reference evidence="3" key="1">
    <citation type="submission" date="2017-09" db="EMBL/GenBank/DDBJ databases">
        <title>Depth-based differentiation of microbial function through sediment-hosted aquifers and enrichment of novel symbionts in the deep terrestrial subsurface.</title>
        <authorList>
            <person name="Probst A.J."/>
            <person name="Ladd B."/>
            <person name="Jarett J.K."/>
            <person name="Geller-Mcgrath D.E."/>
            <person name="Sieber C.M.K."/>
            <person name="Emerson J.B."/>
            <person name="Anantharaman K."/>
            <person name="Thomas B.C."/>
            <person name="Malmstrom R."/>
            <person name="Stieglmeier M."/>
            <person name="Klingl A."/>
            <person name="Woyke T."/>
            <person name="Ryan C.M."/>
            <person name="Banfield J.F."/>
        </authorList>
    </citation>
    <scope>NUCLEOTIDE SEQUENCE [LARGE SCALE GENOMIC DNA]</scope>
</reference>
<feature type="transmembrane region" description="Helical" evidence="1">
    <location>
        <begin position="54"/>
        <end position="74"/>
    </location>
</feature>
<proteinExistence type="predicted"/>
<evidence type="ECO:0000313" key="3">
    <source>
        <dbReference type="Proteomes" id="UP000230706"/>
    </source>
</evidence>
<keyword evidence="1" id="KW-0472">Membrane</keyword>
<evidence type="ECO:0008006" key="4">
    <source>
        <dbReference type="Google" id="ProtNLM"/>
    </source>
</evidence>
<keyword evidence="1" id="KW-0812">Transmembrane</keyword>
<dbReference type="AlphaFoldDB" id="A0A2H0UIT0"/>
<dbReference type="EMBL" id="PFBF01000038">
    <property type="protein sequence ID" value="PIR86304.1"/>
    <property type="molecule type" value="Genomic_DNA"/>
</dbReference>
<evidence type="ECO:0000313" key="2">
    <source>
        <dbReference type="EMBL" id="PIR86304.1"/>
    </source>
</evidence>
<keyword evidence="1" id="KW-1133">Transmembrane helix</keyword>
<accession>A0A2H0UIT0</accession>
<comment type="caution">
    <text evidence="2">The sequence shown here is derived from an EMBL/GenBank/DDBJ whole genome shotgun (WGS) entry which is preliminary data.</text>
</comment>
<gene>
    <name evidence="2" type="ORF">COU13_01755</name>
</gene>
<feature type="transmembrane region" description="Helical" evidence="1">
    <location>
        <begin position="31"/>
        <end position="48"/>
    </location>
</feature>
<protein>
    <recommendedName>
        <fullName evidence="4">2TM domain-containing protein</fullName>
    </recommendedName>
</protein>